<name>A0A4Z2F8G2_9TELE</name>
<protein>
    <submittedName>
        <fullName evidence="2">Uncharacterized protein</fullName>
    </submittedName>
</protein>
<organism evidence="2 3">
    <name type="scientific">Liparis tanakae</name>
    <name type="common">Tanaka's snailfish</name>
    <dbReference type="NCBI Taxonomy" id="230148"/>
    <lineage>
        <taxon>Eukaryota</taxon>
        <taxon>Metazoa</taxon>
        <taxon>Chordata</taxon>
        <taxon>Craniata</taxon>
        <taxon>Vertebrata</taxon>
        <taxon>Euteleostomi</taxon>
        <taxon>Actinopterygii</taxon>
        <taxon>Neopterygii</taxon>
        <taxon>Teleostei</taxon>
        <taxon>Neoteleostei</taxon>
        <taxon>Acanthomorphata</taxon>
        <taxon>Eupercaria</taxon>
        <taxon>Perciformes</taxon>
        <taxon>Cottioidei</taxon>
        <taxon>Cottales</taxon>
        <taxon>Liparidae</taxon>
        <taxon>Liparis</taxon>
    </lineage>
</organism>
<dbReference type="EMBL" id="SRLO01001489">
    <property type="protein sequence ID" value="TNN37437.1"/>
    <property type="molecule type" value="Genomic_DNA"/>
</dbReference>
<dbReference type="Proteomes" id="UP000314294">
    <property type="component" value="Unassembled WGS sequence"/>
</dbReference>
<proteinExistence type="predicted"/>
<evidence type="ECO:0000256" key="1">
    <source>
        <dbReference type="SAM" id="MobiDB-lite"/>
    </source>
</evidence>
<evidence type="ECO:0000313" key="3">
    <source>
        <dbReference type="Proteomes" id="UP000314294"/>
    </source>
</evidence>
<evidence type="ECO:0000313" key="2">
    <source>
        <dbReference type="EMBL" id="TNN37437.1"/>
    </source>
</evidence>
<comment type="caution">
    <text evidence="2">The sequence shown here is derived from an EMBL/GenBank/DDBJ whole genome shotgun (WGS) entry which is preliminary data.</text>
</comment>
<reference evidence="2 3" key="1">
    <citation type="submission" date="2019-03" db="EMBL/GenBank/DDBJ databases">
        <title>First draft genome of Liparis tanakae, snailfish: a comprehensive survey of snailfish specific genes.</title>
        <authorList>
            <person name="Kim W."/>
            <person name="Song I."/>
            <person name="Jeong J.-H."/>
            <person name="Kim D."/>
            <person name="Kim S."/>
            <person name="Ryu S."/>
            <person name="Song J.Y."/>
            <person name="Lee S.K."/>
        </authorList>
    </citation>
    <scope>NUCLEOTIDE SEQUENCE [LARGE SCALE GENOMIC DNA]</scope>
    <source>
        <tissue evidence="2">Muscle</tissue>
    </source>
</reference>
<feature type="region of interest" description="Disordered" evidence="1">
    <location>
        <begin position="21"/>
        <end position="117"/>
    </location>
</feature>
<accession>A0A4Z2F8G2</accession>
<keyword evidence="3" id="KW-1185">Reference proteome</keyword>
<dbReference type="AlphaFoldDB" id="A0A4Z2F8G2"/>
<gene>
    <name evidence="2" type="ORF">EYF80_052400</name>
</gene>
<sequence length="117" mass="12018">MPGKEADTSSLSCGSFSMLNSITDFRGSRGPSDSEPLWPGRGNHTSQPAGDGGRRSSSEADSTQPRGRRRSLTRVAGQQLPVGGSDGGVNGHVEAGVGPEASADRLSRSTPTPPART</sequence>